<gene>
    <name evidence="14" type="ORF">CAMP_LOCUS1219</name>
</gene>
<dbReference type="InterPro" id="IPR056654">
    <property type="entry name" value="DUF7752"/>
</dbReference>
<dbReference type="Pfam" id="PF25359">
    <property type="entry name" value="PH_met_RdRP"/>
    <property type="match status" value="1"/>
</dbReference>
<evidence type="ECO:0000259" key="13">
    <source>
        <dbReference type="Pfam" id="PF26253"/>
    </source>
</evidence>
<comment type="caution">
    <text evidence="14">The sequence shown here is derived from an EMBL/GenBank/DDBJ whole genome shotgun (WGS) entry which is preliminary data.</text>
</comment>
<dbReference type="Pfam" id="PF26253">
    <property type="entry name" value="RdRP_head"/>
    <property type="match status" value="1"/>
</dbReference>
<dbReference type="InterPro" id="IPR057596">
    <property type="entry name" value="RDRP_core"/>
</dbReference>
<keyword evidence="6" id="KW-0694">RNA-binding</keyword>
<keyword evidence="4" id="KW-0808">Transferase</keyword>
<evidence type="ECO:0000256" key="2">
    <source>
        <dbReference type="ARBA" id="ARBA00012494"/>
    </source>
</evidence>
<dbReference type="EMBL" id="CANHGI010000001">
    <property type="protein sequence ID" value="CAI5438582.1"/>
    <property type="molecule type" value="Genomic_DNA"/>
</dbReference>
<dbReference type="InterPro" id="IPR057493">
    <property type="entry name" value="PH_RdRP-assoc"/>
</dbReference>
<dbReference type="GO" id="GO:0030422">
    <property type="term" value="P:siRNA processing"/>
    <property type="evidence" value="ECO:0007669"/>
    <property type="project" value="TreeGrafter"/>
</dbReference>
<feature type="domain" description="DUF7636" evidence="10">
    <location>
        <begin position="1481"/>
        <end position="1545"/>
    </location>
</feature>
<dbReference type="Pfam" id="PF24934">
    <property type="entry name" value="DUF7752"/>
    <property type="match status" value="1"/>
</dbReference>
<accession>A0A9P1I4I3</accession>
<evidence type="ECO:0000259" key="9">
    <source>
        <dbReference type="Pfam" id="PF05183"/>
    </source>
</evidence>
<evidence type="ECO:0000313" key="15">
    <source>
        <dbReference type="Proteomes" id="UP001152747"/>
    </source>
</evidence>
<dbReference type="PANTHER" id="PTHR23079">
    <property type="entry name" value="RNA-DEPENDENT RNA POLYMERASE"/>
    <property type="match status" value="1"/>
</dbReference>
<dbReference type="GO" id="GO:0003723">
    <property type="term" value="F:RNA binding"/>
    <property type="evidence" value="ECO:0007669"/>
    <property type="project" value="UniProtKB-KW"/>
</dbReference>
<evidence type="ECO:0000256" key="4">
    <source>
        <dbReference type="ARBA" id="ARBA00022679"/>
    </source>
</evidence>
<protein>
    <recommendedName>
        <fullName evidence="2">RNA-directed RNA polymerase</fullName>
        <ecNumber evidence="2">2.7.7.48</ecNumber>
    </recommendedName>
</protein>
<dbReference type="Pfam" id="PF05183">
    <property type="entry name" value="RdRP"/>
    <property type="match status" value="1"/>
</dbReference>
<feature type="domain" description="RDRP core" evidence="9">
    <location>
        <begin position="447"/>
        <end position="1093"/>
    </location>
</feature>
<comment type="similarity">
    <text evidence="1">Belongs to the RdRP family.</text>
</comment>
<evidence type="ECO:0000256" key="1">
    <source>
        <dbReference type="ARBA" id="ARBA00005762"/>
    </source>
</evidence>
<feature type="domain" description="DUF7752" evidence="11">
    <location>
        <begin position="1333"/>
        <end position="1430"/>
    </location>
</feature>
<evidence type="ECO:0000256" key="8">
    <source>
        <dbReference type="ARBA" id="ARBA00048744"/>
    </source>
</evidence>
<dbReference type="PANTHER" id="PTHR23079:SF57">
    <property type="entry name" value="RNA-DIRECTED RNA POLYMERASE"/>
    <property type="match status" value="1"/>
</dbReference>
<evidence type="ECO:0000313" key="14">
    <source>
        <dbReference type="EMBL" id="CAI5438582.1"/>
    </source>
</evidence>
<evidence type="ECO:0000256" key="6">
    <source>
        <dbReference type="ARBA" id="ARBA00022884"/>
    </source>
</evidence>
<dbReference type="Proteomes" id="UP001152747">
    <property type="component" value="Unassembled WGS sequence"/>
</dbReference>
<sequence length="1585" mass="184591">MKITAAVKWEKRKPKGVDEEKWKKEIEWQEKIIIGIFEKKYIVVKSEGILSGEEMEEKYYVETFELTSSSIDFSVIQNVESILRFFESRGIESGSFILTDDTLFNPKIMYFEKHYKLDAFGFCSLDRERVTFTYRNISRNFESTEIQFEFDKPNIVIARAIRPEQSTNHGRVFHNVVTYTLQVHRQTITRIIIDKKRIYFRLTAPVVIQKGKLSKKEQEKNRKPRFDRTLTIGDDTHKLLFSDSEWFYLAIDSFIQDDVFYNILSRFHFRVEVPIEFTRLKNKIDDDTPVNGTDYSYWNKNKEPTDMDDRFFSRFLKQVFVTHRVLQESGRNKGADIMRERRFTYVYLIECLLSRGTFVKNQLLNDINEWLYFLRIIEKHFKDDNNHNFCESALEDTINYIDSGKRVGSIIDLFENFCIQRKLSGKSNQLTPEQYDEGYRKVRKVVLTPTRIIPIVPEIIMGNRVLSNGDHDGTRIIRVTFRDDGNQPMRRIALGEQLLRETVKRYLSSGILVAGRRFGYLGSSNSQMRDNGAYFMEKCSARDERYFQENNLLIPDDFIPKIKKFRKSLGRFEDLESIPKVMARLGQCFTQARSCPGAQLSRNEYLVIFDVIGGKNSKREAYTFTDGIGVISQELASAVAGNMSFGKNCIPSAFQFRYRGLKGMVAIDPFLDEVAKHFRNLYRHGYFKPYSRIVPENVEMTQAEYDLEPWTYRACFRPSQIKFITTTKPCPIELVKYSSPCVVALNRPLINVMDHVSENQSRACHKRICERIEELLDDQLLSFLKYMNNEDSCRAKLQEMPRRVHFGSLKKMSGFMLSTEPFFRSLVRAAVAVMLSKLLRKTQIQIPPHLGRSMFGVTDETGRLQYGQVFVQYTANINDKTPSKTSKRIIQKGQVLLTKCPSVVSGDVRIFEAVDIPELHHLNDVVVFPQHGPRSNPDEMAGSDLDGDEYTVIWDEQLLLERNEPAFNFTSEKINQKFDIDNMDPLMHDFFIEYIIQDSVGAISLNHLYQSDQFGIESEVCDRLATKLTKALDYAKSGDPPAQLTTKWEKDPDDPEIVYAPERSERLPDFSANQDKSLAMYTSSRLIGKLFRELKSLDDVLNLSDGLDLDTIELDPMIEIYGWKKYESVARIEMEKYNWQLKSIMNNYGIKTEAEVFSGSILNMRTRISDKEQDDMSFYNTENVIETQMSTLFRTFREDFFREFANNPEAPEAFMTVTEPENWKWGRIENVLRRVCLAPSTEMKQKAVAYYKVCYQTCIDSSDKKMLSFGWIAYDVLNAVRTAEIVSNDDVELKPVGSNPLYSMIEKNRNEFLLSNPSVVIPTSAADKYLSHDLREVLLVLVNWAIGNKVFEQSRENSGRKFGLKEFPLIFVQFVMQFVIHGKTIIDENYNIENENDEEIITETEKNQLTLGFFQFLSSRKFRRQKYLSFYSVGVKSVYMRGEWLTLHKAAQKTYYKMLINLKMEDFPASASDRNSMNLSTKEINPFYIELPSKEDRLIIEKMLLNKSKCVEVHMRRISENLENTRYLISARGTPTSIQTLRQLCMKTYHPKYRNCVITNFVEKSGRISGKILIDLVKYICTCNY</sequence>
<organism evidence="14 15">
    <name type="scientific">Caenorhabditis angaria</name>
    <dbReference type="NCBI Taxonomy" id="860376"/>
    <lineage>
        <taxon>Eukaryota</taxon>
        <taxon>Metazoa</taxon>
        <taxon>Ecdysozoa</taxon>
        <taxon>Nematoda</taxon>
        <taxon>Chromadorea</taxon>
        <taxon>Rhabditida</taxon>
        <taxon>Rhabditina</taxon>
        <taxon>Rhabditomorpha</taxon>
        <taxon>Rhabditoidea</taxon>
        <taxon>Rhabditidae</taxon>
        <taxon>Peloderinae</taxon>
        <taxon>Caenorhabditis</taxon>
    </lineage>
</organism>
<name>A0A9P1I4I3_9PELO</name>
<evidence type="ECO:0000259" key="12">
    <source>
        <dbReference type="Pfam" id="PF25359"/>
    </source>
</evidence>
<reference evidence="14" key="1">
    <citation type="submission" date="2022-11" db="EMBL/GenBank/DDBJ databases">
        <authorList>
            <person name="Kikuchi T."/>
        </authorList>
    </citation>
    <scope>NUCLEOTIDE SEQUENCE</scope>
    <source>
        <strain evidence="14">PS1010</strain>
    </source>
</reference>
<evidence type="ECO:0000259" key="11">
    <source>
        <dbReference type="Pfam" id="PF24934"/>
    </source>
</evidence>
<dbReference type="InterPro" id="IPR058752">
    <property type="entry name" value="RDRP_C_head"/>
</dbReference>
<keyword evidence="15" id="KW-1185">Reference proteome</keyword>
<dbReference type="InterPro" id="IPR007855">
    <property type="entry name" value="RDRP"/>
</dbReference>
<keyword evidence="7" id="KW-0943">RNA-mediated gene silencing</keyword>
<feature type="domain" description="PH-like" evidence="12">
    <location>
        <begin position="138"/>
        <end position="281"/>
    </location>
</feature>
<evidence type="ECO:0000259" key="10">
    <source>
        <dbReference type="Pfam" id="PF24642"/>
    </source>
</evidence>
<dbReference type="GO" id="GO:0031380">
    <property type="term" value="C:nuclear RNA-directed RNA polymerase complex"/>
    <property type="evidence" value="ECO:0007669"/>
    <property type="project" value="TreeGrafter"/>
</dbReference>
<keyword evidence="5" id="KW-0548">Nucleotidyltransferase</keyword>
<proteinExistence type="inferred from homology"/>
<evidence type="ECO:0000256" key="3">
    <source>
        <dbReference type="ARBA" id="ARBA00022484"/>
    </source>
</evidence>
<dbReference type="GO" id="GO:0003968">
    <property type="term" value="F:RNA-directed RNA polymerase activity"/>
    <property type="evidence" value="ECO:0007669"/>
    <property type="project" value="UniProtKB-KW"/>
</dbReference>
<dbReference type="InterPro" id="IPR056053">
    <property type="entry name" value="DUF7636"/>
</dbReference>
<evidence type="ECO:0000256" key="5">
    <source>
        <dbReference type="ARBA" id="ARBA00022695"/>
    </source>
</evidence>
<feature type="domain" description="RDRP C-terminal head" evidence="13">
    <location>
        <begin position="1119"/>
        <end position="1283"/>
    </location>
</feature>
<dbReference type="OrthoDB" id="6513042at2759"/>
<keyword evidence="3" id="KW-0696">RNA-directed RNA polymerase</keyword>
<evidence type="ECO:0000256" key="7">
    <source>
        <dbReference type="ARBA" id="ARBA00023158"/>
    </source>
</evidence>
<dbReference type="EC" id="2.7.7.48" evidence="2"/>
<comment type="catalytic activity">
    <reaction evidence="8">
        <text>RNA(n) + a ribonucleoside 5'-triphosphate = RNA(n+1) + diphosphate</text>
        <dbReference type="Rhea" id="RHEA:21248"/>
        <dbReference type="Rhea" id="RHEA-COMP:14527"/>
        <dbReference type="Rhea" id="RHEA-COMP:17342"/>
        <dbReference type="ChEBI" id="CHEBI:33019"/>
        <dbReference type="ChEBI" id="CHEBI:61557"/>
        <dbReference type="ChEBI" id="CHEBI:140395"/>
        <dbReference type="EC" id="2.7.7.48"/>
    </reaction>
</comment>
<dbReference type="Pfam" id="PF24642">
    <property type="entry name" value="DUF7636"/>
    <property type="match status" value="1"/>
</dbReference>